<keyword evidence="2" id="KW-1185">Reference proteome</keyword>
<gene>
    <name evidence="1" type="ORF">FOZ63_023134</name>
</gene>
<accession>A0A7J6T199</accession>
<feature type="non-terminal residue" evidence="1">
    <location>
        <position position="1"/>
    </location>
</feature>
<sequence>DGDLTTLTEYGPLTFKTKFQGKEGASFALILRVTTDVETSVEMIFRCDNAGRERQFQRTFRADYREFIDEVATGCSKSDLPTDSHTFIVFLATDYAAYLRLEGQPSKTFALAKIL</sequence>
<organism evidence="1 2">
    <name type="scientific">Perkinsus olseni</name>
    <name type="common">Perkinsus atlanticus</name>
    <dbReference type="NCBI Taxonomy" id="32597"/>
    <lineage>
        <taxon>Eukaryota</taxon>
        <taxon>Sar</taxon>
        <taxon>Alveolata</taxon>
        <taxon>Perkinsozoa</taxon>
        <taxon>Perkinsea</taxon>
        <taxon>Perkinsida</taxon>
        <taxon>Perkinsidae</taxon>
        <taxon>Perkinsus</taxon>
    </lineage>
</organism>
<name>A0A7J6T199_PEROL</name>
<comment type="caution">
    <text evidence="1">The sequence shown here is derived from an EMBL/GenBank/DDBJ whole genome shotgun (WGS) entry which is preliminary data.</text>
</comment>
<feature type="non-terminal residue" evidence="1">
    <location>
        <position position="115"/>
    </location>
</feature>
<reference evidence="1 2" key="1">
    <citation type="submission" date="2020-04" db="EMBL/GenBank/DDBJ databases">
        <title>Perkinsus olseni comparative genomics.</title>
        <authorList>
            <person name="Bogema D.R."/>
        </authorList>
    </citation>
    <scope>NUCLEOTIDE SEQUENCE [LARGE SCALE GENOMIC DNA]</scope>
    <source>
        <strain evidence="1 2">ATCC PRA-207</strain>
    </source>
</reference>
<evidence type="ECO:0000313" key="1">
    <source>
        <dbReference type="EMBL" id="KAF4738905.1"/>
    </source>
</evidence>
<dbReference type="AlphaFoldDB" id="A0A7J6T199"/>
<dbReference type="Proteomes" id="UP000553632">
    <property type="component" value="Unassembled WGS sequence"/>
</dbReference>
<protein>
    <submittedName>
        <fullName evidence="1">Uncharacterized protein</fullName>
    </submittedName>
</protein>
<evidence type="ECO:0000313" key="2">
    <source>
        <dbReference type="Proteomes" id="UP000553632"/>
    </source>
</evidence>
<proteinExistence type="predicted"/>
<dbReference type="EMBL" id="JABANO010014248">
    <property type="protein sequence ID" value="KAF4738905.1"/>
    <property type="molecule type" value="Genomic_DNA"/>
</dbReference>